<reference evidence="7" key="1">
    <citation type="submission" date="2022-01" db="EMBL/GenBank/DDBJ databases">
        <authorList>
            <person name="King R."/>
        </authorList>
    </citation>
    <scope>NUCLEOTIDE SEQUENCE</scope>
</reference>
<dbReference type="Proteomes" id="UP001152798">
    <property type="component" value="Chromosome 4"/>
</dbReference>
<evidence type="ECO:0000256" key="3">
    <source>
        <dbReference type="ARBA" id="ARBA00022741"/>
    </source>
</evidence>
<accession>A0A9P0H9M6</accession>
<dbReference type="InterPro" id="IPR018316">
    <property type="entry name" value="Tubulin/FtsZ_2-layer-sand-dom"/>
</dbReference>
<dbReference type="InterPro" id="IPR000217">
    <property type="entry name" value="Tubulin"/>
</dbReference>
<dbReference type="EMBL" id="OV725080">
    <property type="protein sequence ID" value="CAH1397821.1"/>
    <property type="molecule type" value="Genomic_DNA"/>
</dbReference>
<dbReference type="SUPFAM" id="SSF55307">
    <property type="entry name" value="Tubulin C-terminal domain-like"/>
    <property type="match status" value="1"/>
</dbReference>
<evidence type="ECO:0000256" key="5">
    <source>
        <dbReference type="RuleBase" id="RU000352"/>
    </source>
</evidence>
<sequence length="450" mass="50033">MSEFIVIQVGQCGNQIGNAFWPLVLYEHGICVDKLVKPSLKAVQDEAFHSFFDSPSYKKCHNIEDLKRCKVKARAILIDMETSVVERFHNCRLRDLFDRTYSITDSPGSGNNWAFGHYEAGNLHKNKIREMIRSAAECCSSLNGFLLFFSLAGGTGSGLGTAVLQYLQDDFPNIDRIVACVHPGEHRDVVTSPYNIAFSLSKLALGATCVFPVDNKSLSKICGKTKVTKDPLTSDLYQKVNAVIVRMLLNLTSGARFPGSLNFDLGDLPTNMVPYKGMHFLASSICPLVSGSEIGINILKRKKELLHSVCNEDHHLIQLNALSGKVHTAALIARGDIPFSTAVDFQERLIAKIKRKPMGITLGLSSVPPHDSPVSLLLLTNSSSMSTFFSQAVNDFNSLYFRKAYTHHYLKVDDFEFEEFSGAREVLLSQVDAYTKTYEDIHIPRINVEI</sequence>
<evidence type="ECO:0000256" key="4">
    <source>
        <dbReference type="ARBA" id="ARBA00023134"/>
    </source>
</evidence>
<dbReference type="SUPFAM" id="SSF52490">
    <property type="entry name" value="Tubulin nucleotide-binding domain-like"/>
    <property type="match status" value="1"/>
</dbReference>
<dbReference type="Gene3D" id="1.10.287.600">
    <property type="entry name" value="Helix hairpin bin"/>
    <property type="match status" value="1"/>
</dbReference>
<proteinExistence type="inferred from homology"/>
<dbReference type="PANTHER" id="PTHR11588">
    <property type="entry name" value="TUBULIN"/>
    <property type="match status" value="1"/>
</dbReference>
<dbReference type="SMART" id="SM00864">
    <property type="entry name" value="Tubulin"/>
    <property type="match status" value="1"/>
</dbReference>
<dbReference type="InterPro" id="IPR004057">
    <property type="entry name" value="Epsilon_tubulin"/>
</dbReference>
<keyword evidence="2 5" id="KW-0493">Microtubule</keyword>
<evidence type="ECO:0000313" key="8">
    <source>
        <dbReference type="Proteomes" id="UP001152798"/>
    </source>
</evidence>
<evidence type="ECO:0000256" key="1">
    <source>
        <dbReference type="ARBA" id="ARBA00009636"/>
    </source>
</evidence>
<dbReference type="PRINTS" id="PR01161">
    <property type="entry name" value="TUBULIN"/>
</dbReference>
<keyword evidence="8" id="KW-1185">Reference proteome</keyword>
<keyword evidence="4 5" id="KW-0342">GTP-binding</keyword>
<dbReference type="InterPro" id="IPR036525">
    <property type="entry name" value="Tubulin/FtsZ_GTPase_sf"/>
</dbReference>
<dbReference type="Pfam" id="PF00091">
    <property type="entry name" value="Tubulin"/>
    <property type="match status" value="1"/>
</dbReference>
<keyword evidence="3 5" id="KW-0547">Nucleotide-binding</keyword>
<dbReference type="GO" id="GO:0007017">
    <property type="term" value="P:microtubule-based process"/>
    <property type="evidence" value="ECO:0007669"/>
    <property type="project" value="InterPro"/>
</dbReference>
<dbReference type="InterPro" id="IPR003008">
    <property type="entry name" value="Tubulin_FtsZ_GTPase"/>
</dbReference>
<dbReference type="PRINTS" id="PR01519">
    <property type="entry name" value="EPSLNTUBULIN"/>
</dbReference>
<feature type="domain" description="Tubulin/FtsZ GTPase" evidence="6">
    <location>
        <begin position="57"/>
        <end position="259"/>
    </location>
</feature>
<evidence type="ECO:0000259" key="6">
    <source>
        <dbReference type="SMART" id="SM00864"/>
    </source>
</evidence>
<dbReference type="PROSITE" id="PS00227">
    <property type="entry name" value="TUBULIN"/>
    <property type="match status" value="1"/>
</dbReference>
<dbReference type="InterPro" id="IPR023123">
    <property type="entry name" value="Tubulin_C"/>
</dbReference>
<name>A0A9P0H9M6_NEZVI</name>
<dbReference type="AlphaFoldDB" id="A0A9P0H9M6"/>
<dbReference type="InterPro" id="IPR017975">
    <property type="entry name" value="Tubulin_CS"/>
</dbReference>
<dbReference type="OrthoDB" id="1662883at2759"/>
<evidence type="ECO:0000313" key="7">
    <source>
        <dbReference type="EMBL" id="CAH1397821.1"/>
    </source>
</evidence>
<protein>
    <recommendedName>
        <fullName evidence="6">Tubulin/FtsZ GTPase domain-containing protein</fullName>
    </recommendedName>
</protein>
<dbReference type="InterPro" id="IPR008280">
    <property type="entry name" value="Tub_FtsZ_C"/>
</dbReference>
<comment type="similarity">
    <text evidence="1 5">Belongs to the tubulin family.</text>
</comment>
<dbReference type="Pfam" id="PF03953">
    <property type="entry name" value="Tubulin_C"/>
    <property type="match status" value="1"/>
</dbReference>
<dbReference type="GO" id="GO:0005525">
    <property type="term" value="F:GTP binding"/>
    <property type="evidence" value="ECO:0007669"/>
    <property type="project" value="UniProtKB-UniRule"/>
</dbReference>
<evidence type="ECO:0000256" key="2">
    <source>
        <dbReference type="ARBA" id="ARBA00022701"/>
    </source>
</evidence>
<gene>
    <name evidence="7" type="ORF">NEZAVI_LOCUS7581</name>
</gene>
<dbReference type="Gene3D" id="3.40.50.1440">
    <property type="entry name" value="Tubulin/FtsZ, GTPase domain"/>
    <property type="match status" value="1"/>
</dbReference>
<organism evidence="7 8">
    <name type="scientific">Nezara viridula</name>
    <name type="common">Southern green stink bug</name>
    <name type="synonym">Cimex viridulus</name>
    <dbReference type="NCBI Taxonomy" id="85310"/>
    <lineage>
        <taxon>Eukaryota</taxon>
        <taxon>Metazoa</taxon>
        <taxon>Ecdysozoa</taxon>
        <taxon>Arthropoda</taxon>
        <taxon>Hexapoda</taxon>
        <taxon>Insecta</taxon>
        <taxon>Pterygota</taxon>
        <taxon>Neoptera</taxon>
        <taxon>Paraneoptera</taxon>
        <taxon>Hemiptera</taxon>
        <taxon>Heteroptera</taxon>
        <taxon>Panheteroptera</taxon>
        <taxon>Pentatomomorpha</taxon>
        <taxon>Pentatomoidea</taxon>
        <taxon>Pentatomidae</taxon>
        <taxon>Pentatominae</taxon>
        <taxon>Nezara</taxon>
    </lineage>
</organism>
<dbReference type="GO" id="GO:0005874">
    <property type="term" value="C:microtubule"/>
    <property type="evidence" value="ECO:0007669"/>
    <property type="project" value="UniProtKB-KW"/>
</dbReference>